<dbReference type="SUPFAM" id="SSF56112">
    <property type="entry name" value="Protein kinase-like (PK-like)"/>
    <property type="match status" value="1"/>
</dbReference>
<dbReference type="InterPro" id="IPR001245">
    <property type="entry name" value="Ser-Thr/Tyr_kinase_cat_dom"/>
</dbReference>
<dbReference type="OrthoDB" id="1668230at2759"/>
<dbReference type="InterPro" id="IPR008271">
    <property type="entry name" value="Ser/Thr_kinase_AS"/>
</dbReference>
<dbReference type="InterPro" id="IPR036537">
    <property type="entry name" value="Adaptor_Cbl_N_dom_sf"/>
</dbReference>
<keyword evidence="4" id="KW-0418">Kinase</keyword>
<dbReference type="Proteomes" id="UP000567179">
    <property type="component" value="Unassembled WGS sequence"/>
</dbReference>
<evidence type="ECO:0000313" key="10">
    <source>
        <dbReference type="Proteomes" id="UP000567179"/>
    </source>
</evidence>
<keyword evidence="2" id="KW-0808">Transferase</keyword>
<dbReference type="PROSITE" id="PS00108">
    <property type="entry name" value="PROTEIN_KINASE_ST"/>
    <property type="match status" value="1"/>
</dbReference>
<dbReference type="InterPro" id="IPR051681">
    <property type="entry name" value="Ser/Thr_Kinases-Pseudokinases"/>
</dbReference>
<dbReference type="Gene3D" id="3.30.200.20">
    <property type="entry name" value="Phosphorylase Kinase, domain 1"/>
    <property type="match status" value="1"/>
</dbReference>
<accession>A0A8H5BTP2</accession>
<dbReference type="InterPro" id="IPR017441">
    <property type="entry name" value="Protein_kinase_ATP_BS"/>
</dbReference>
<feature type="domain" description="Protein kinase" evidence="8">
    <location>
        <begin position="810"/>
        <end position="1170"/>
    </location>
</feature>
<dbReference type="PROSITE" id="PS00107">
    <property type="entry name" value="PROTEIN_KINASE_ATP"/>
    <property type="match status" value="1"/>
</dbReference>
<protein>
    <recommendedName>
        <fullName evidence="8">Protein kinase domain-containing protein</fullName>
    </recommendedName>
</protein>
<keyword evidence="1" id="KW-0723">Serine/threonine-protein kinase</keyword>
<keyword evidence="3 6" id="KW-0547">Nucleotide-binding</keyword>
<gene>
    <name evidence="9" type="ORF">D9619_009450</name>
</gene>
<dbReference type="SMART" id="SM00220">
    <property type="entry name" value="S_TKc"/>
    <property type="match status" value="1"/>
</dbReference>
<evidence type="ECO:0000256" key="1">
    <source>
        <dbReference type="ARBA" id="ARBA00022527"/>
    </source>
</evidence>
<evidence type="ECO:0000256" key="7">
    <source>
        <dbReference type="SAM" id="MobiDB-lite"/>
    </source>
</evidence>
<dbReference type="InterPro" id="IPR000719">
    <property type="entry name" value="Prot_kinase_dom"/>
</dbReference>
<feature type="region of interest" description="Disordered" evidence="7">
    <location>
        <begin position="927"/>
        <end position="950"/>
    </location>
</feature>
<keyword evidence="5 6" id="KW-0067">ATP-binding</keyword>
<dbReference type="CDD" id="cd21037">
    <property type="entry name" value="MLKL_NTD"/>
    <property type="match status" value="1"/>
</dbReference>
<feature type="compositionally biased region" description="Polar residues" evidence="7">
    <location>
        <begin position="708"/>
        <end position="722"/>
    </location>
</feature>
<feature type="compositionally biased region" description="Basic and acidic residues" evidence="7">
    <location>
        <begin position="1223"/>
        <end position="1234"/>
    </location>
</feature>
<feature type="compositionally biased region" description="Low complexity" evidence="7">
    <location>
        <begin position="129"/>
        <end position="148"/>
    </location>
</feature>
<dbReference type="GO" id="GO:0005524">
    <property type="term" value="F:ATP binding"/>
    <property type="evidence" value="ECO:0007669"/>
    <property type="project" value="UniProtKB-UniRule"/>
</dbReference>
<dbReference type="PANTHER" id="PTHR44329:SF288">
    <property type="entry name" value="MITOGEN-ACTIVATED PROTEIN KINASE KINASE KINASE 20"/>
    <property type="match status" value="1"/>
</dbReference>
<feature type="compositionally biased region" description="Polar residues" evidence="7">
    <location>
        <begin position="294"/>
        <end position="303"/>
    </location>
</feature>
<evidence type="ECO:0000256" key="3">
    <source>
        <dbReference type="ARBA" id="ARBA00022741"/>
    </source>
</evidence>
<sequence length="1556" mass="170458">MRSPPNIEMSEIHWVDCSINHELPRVCESVECSLKRQRPRTRSAGVGQHILLVEVPYRGSHTQGSDSVRKARSYKTLDSQLPSAVHPMSPSFSGTPPPQTGSPGSSSPSPHATPKNKNTPLPTQPQAPPLSSSPSSVSSSSSNGTATPGDKDPSPPDLGLASVPLPRAKRAKSPLRALFTPKQALRNLPGPSLTSSPSNYAAPGIEHSLSHDSGVAAILATDVHHEHHENHKHKSLPTDDEMESNASLANSRATLAVPAKGVWGEGDASDDEMPSTFRDRSRSPSRARIGIVDDSNTNGNGNDAENGEHHHLGASWWGPSDKKKKGVKKSGTSEEQAAVNETRKKVARAVVSVLGTSAEIAHELLSLAVEFSNFVPVPGLAVAAQTLLNIWDASQEVDMNTNGCLRLTERCADNLYTIREEVARAGDTLGESLRQPIEKLEESFTFVLTFVLQQSKRPWLKRYLRRDEIPREIADCDSRLRDALALFGISIQIRILEQVRASEIMRENETRVLAIEALRNRDPKKRGISITGEGSFTEVFSPEPAQAFPPISYYPETPPAGTSNALGLIDDDQLISPLDLPSPSAHYDDDTPDALKTKAAVEKEIEAQAQARVTAQLAGIHSAQNAADAARDSSALRTLLRSALQTSTDAAILDVLQIARDEMPDAIKALQRALEGLVERESISGENLSNSAALTSTGDPTWPGSAGTGQFNLPSGAKTATSKKATLPHEVLAVGPGGIVVQRAETFVSMASSSTESSSLTGSIHHHRRDLRRRDTLDFEFIEMGIDCMRRLSRGTETTVPNWTITKYEVDRQDKIGYGFFSDVYKGRWQNKIVAIKVLAPTTPRNLFVREMGIWKTLRHPNVLSLYGASSACGPTPWFFVSPYLQYGTLVEYLRHVELDIRPRGLGIGAGSNDLAGTITPRANSPAVRASTLPNSSPMFVTGKSPKRGGGIRHPLLAPTPAYLSPPVATGSLPGSSPMSLHNELSDPVEREWDLFRFMHEIAKGMSYLHANGVHHGDLKASNVLVGDKFRCVISDFGQSEMKSEAFRTTGIPPSKGTLRWQAPEFMAGRSELTPAVDVWAFSITCVEILTMGRLPWKNHDDTAVRHFVLHDNTRPPVPRSRFNIPGLQKLLQNCWDTDPDRRPDFKTIARSMKQIRRGVGESPDASPYLSPKELDHAPPASPSPDMRPKDLPAFLAGVDGHTLPPDVFVGALLSDAIGSSLRRVEPERPHRESTVGSGIKFPEPVIYTPATSRKSSMHLIERQEPEPISPPPDDGYESPAPIDKKAADAKNERRYRLLLTHNFHPSLTLPLWDPSPVEVGAVGYLSKPEGRFITLFNALRPREETEHPKIGTIGSIEGFGSVALGEQRLPKKTVFQGALDIIIGSLTFRNTTSESVARRFPFPLKAGHKVAHLYTEITDYKYVETLDAPKLWFRNNVDLIMQIYGPEHRITREELFLIIGTLNTPAWALMVSHRHPEGHAHFNVYSNPRPGQPWGMFTTDTEVAQGLGPSYEGEEMNDLMRINASKVSRHCIDPWDSILLARLRFKPDAVDPTSK</sequence>
<feature type="compositionally biased region" description="Low complexity" evidence="7">
    <location>
        <begin position="101"/>
        <end position="121"/>
    </location>
</feature>
<dbReference type="PANTHER" id="PTHR44329">
    <property type="entry name" value="SERINE/THREONINE-PROTEIN KINASE TNNI3K-RELATED"/>
    <property type="match status" value="1"/>
</dbReference>
<dbReference type="GO" id="GO:0007166">
    <property type="term" value="P:cell surface receptor signaling pathway"/>
    <property type="evidence" value="ECO:0007669"/>
    <property type="project" value="InterPro"/>
</dbReference>
<organism evidence="9 10">
    <name type="scientific">Psilocybe cf. subviscida</name>
    <dbReference type="NCBI Taxonomy" id="2480587"/>
    <lineage>
        <taxon>Eukaryota</taxon>
        <taxon>Fungi</taxon>
        <taxon>Dikarya</taxon>
        <taxon>Basidiomycota</taxon>
        <taxon>Agaricomycotina</taxon>
        <taxon>Agaricomycetes</taxon>
        <taxon>Agaricomycetidae</taxon>
        <taxon>Agaricales</taxon>
        <taxon>Agaricineae</taxon>
        <taxon>Strophariaceae</taxon>
        <taxon>Psilocybe</taxon>
    </lineage>
</organism>
<dbReference type="Pfam" id="PF07714">
    <property type="entry name" value="PK_Tyr_Ser-Thr"/>
    <property type="match status" value="1"/>
</dbReference>
<evidence type="ECO:0000259" key="8">
    <source>
        <dbReference type="PROSITE" id="PS50011"/>
    </source>
</evidence>
<feature type="region of interest" description="Disordered" evidence="7">
    <location>
        <begin position="262"/>
        <end position="340"/>
    </location>
</feature>
<feature type="binding site" evidence="6">
    <location>
        <position position="837"/>
    </location>
    <ligand>
        <name>ATP</name>
        <dbReference type="ChEBI" id="CHEBI:30616"/>
    </ligand>
</feature>
<dbReference type="Gene3D" id="1.10.510.10">
    <property type="entry name" value="Transferase(Phosphotransferase) domain 1"/>
    <property type="match status" value="1"/>
</dbReference>
<name>A0A8H5BTP2_9AGAR</name>
<dbReference type="InterPro" id="IPR059179">
    <property type="entry name" value="MLKL-like_MCAfunc"/>
</dbReference>
<feature type="region of interest" description="Disordered" evidence="7">
    <location>
        <begin position="1223"/>
        <end position="1281"/>
    </location>
</feature>
<evidence type="ECO:0000313" key="9">
    <source>
        <dbReference type="EMBL" id="KAF5329372.1"/>
    </source>
</evidence>
<feature type="region of interest" description="Disordered" evidence="7">
    <location>
        <begin position="79"/>
        <end position="207"/>
    </location>
</feature>
<feature type="region of interest" description="Disordered" evidence="7">
    <location>
        <begin position="1155"/>
        <end position="1192"/>
    </location>
</feature>
<evidence type="ECO:0000256" key="4">
    <source>
        <dbReference type="ARBA" id="ARBA00022777"/>
    </source>
</evidence>
<dbReference type="Gene3D" id="1.20.930.20">
    <property type="entry name" value="Adaptor protein Cbl, N-terminal domain"/>
    <property type="match status" value="1"/>
</dbReference>
<dbReference type="EMBL" id="JAACJJ010000002">
    <property type="protein sequence ID" value="KAF5329372.1"/>
    <property type="molecule type" value="Genomic_DNA"/>
</dbReference>
<evidence type="ECO:0000256" key="5">
    <source>
        <dbReference type="ARBA" id="ARBA00022840"/>
    </source>
</evidence>
<feature type="compositionally biased region" description="Polar residues" evidence="7">
    <location>
        <begin position="689"/>
        <end position="699"/>
    </location>
</feature>
<proteinExistence type="predicted"/>
<evidence type="ECO:0000256" key="2">
    <source>
        <dbReference type="ARBA" id="ARBA00022679"/>
    </source>
</evidence>
<dbReference type="InterPro" id="IPR011009">
    <property type="entry name" value="Kinase-like_dom_sf"/>
</dbReference>
<dbReference type="GO" id="GO:0004674">
    <property type="term" value="F:protein serine/threonine kinase activity"/>
    <property type="evidence" value="ECO:0007669"/>
    <property type="project" value="UniProtKB-KW"/>
</dbReference>
<feature type="region of interest" description="Disordered" evidence="7">
    <location>
        <begin position="689"/>
        <end position="722"/>
    </location>
</feature>
<keyword evidence="10" id="KW-1185">Reference proteome</keyword>
<evidence type="ECO:0000256" key="6">
    <source>
        <dbReference type="PROSITE-ProRule" id="PRU10141"/>
    </source>
</evidence>
<dbReference type="PROSITE" id="PS50011">
    <property type="entry name" value="PROTEIN_KINASE_DOM"/>
    <property type="match status" value="1"/>
</dbReference>
<comment type="caution">
    <text evidence="9">The sequence shown here is derived from an EMBL/GenBank/DDBJ whole genome shotgun (WGS) entry which is preliminary data.</text>
</comment>
<reference evidence="9 10" key="1">
    <citation type="journal article" date="2020" name="ISME J.">
        <title>Uncovering the hidden diversity of litter-decomposition mechanisms in mushroom-forming fungi.</title>
        <authorList>
            <person name="Floudas D."/>
            <person name="Bentzer J."/>
            <person name="Ahren D."/>
            <person name="Johansson T."/>
            <person name="Persson P."/>
            <person name="Tunlid A."/>
        </authorList>
    </citation>
    <scope>NUCLEOTIDE SEQUENCE [LARGE SCALE GENOMIC DNA]</scope>
    <source>
        <strain evidence="9 10">CBS 101986</strain>
    </source>
</reference>